<feature type="region of interest" description="Disordered" evidence="1">
    <location>
        <begin position="63"/>
        <end position="89"/>
    </location>
</feature>
<organism evidence="2 3">
    <name type="scientific">Nonomuraea helvata</name>
    <dbReference type="NCBI Taxonomy" id="37484"/>
    <lineage>
        <taxon>Bacteria</taxon>
        <taxon>Bacillati</taxon>
        <taxon>Actinomycetota</taxon>
        <taxon>Actinomycetes</taxon>
        <taxon>Streptosporangiales</taxon>
        <taxon>Streptosporangiaceae</taxon>
        <taxon>Nonomuraea</taxon>
    </lineage>
</organism>
<dbReference type="Proteomes" id="UP001589532">
    <property type="component" value="Unassembled WGS sequence"/>
</dbReference>
<dbReference type="InterPro" id="IPR017850">
    <property type="entry name" value="Alkaline_phosphatase_core_sf"/>
</dbReference>
<keyword evidence="3" id="KW-1185">Reference proteome</keyword>
<reference evidence="2 3" key="1">
    <citation type="submission" date="2024-09" db="EMBL/GenBank/DDBJ databases">
        <authorList>
            <person name="Sun Q."/>
            <person name="Mori K."/>
        </authorList>
    </citation>
    <scope>NUCLEOTIDE SEQUENCE [LARGE SCALE GENOMIC DNA]</scope>
    <source>
        <strain evidence="2 3">JCM 3143</strain>
    </source>
</reference>
<sequence>MGPSLGRTCWALYDLENDPHELVNLAGFPSHAEVAARLRERLVRRIVEAGEAEPVVEPAIERPARHQAMADPEVRLRGPKPVRFGHQRP</sequence>
<evidence type="ECO:0000313" key="2">
    <source>
        <dbReference type="EMBL" id="MFB9629064.1"/>
    </source>
</evidence>
<protein>
    <recommendedName>
        <fullName evidence="4">DUF4976 domain-containing protein</fullName>
    </recommendedName>
</protein>
<dbReference type="EMBL" id="JBHMBW010000054">
    <property type="protein sequence ID" value="MFB9629064.1"/>
    <property type="molecule type" value="Genomic_DNA"/>
</dbReference>
<dbReference type="RefSeq" id="WP_344986034.1">
    <property type="nucleotide sequence ID" value="NZ_BAAAXV010000001.1"/>
</dbReference>
<evidence type="ECO:0008006" key="4">
    <source>
        <dbReference type="Google" id="ProtNLM"/>
    </source>
</evidence>
<evidence type="ECO:0000313" key="3">
    <source>
        <dbReference type="Proteomes" id="UP001589532"/>
    </source>
</evidence>
<comment type="caution">
    <text evidence="2">The sequence shown here is derived from an EMBL/GenBank/DDBJ whole genome shotgun (WGS) entry which is preliminary data.</text>
</comment>
<name>A0ABV5SDI1_9ACTN</name>
<evidence type="ECO:0000256" key="1">
    <source>
        <dbReference type="SAM" id="MobiDB-lite"/>
    </source>
</evidence>
<accession>A0ABV5SDI1</accession>
<feature type="compositionally biased region" description="Basic residues" evidence="1">
    <location>
        <begin position="77"/>
        <end position="89"/>
    </location>
</feature>
<dbReference type="Gene3D" id="3.40.720.10">
    <property type="entry name" value="Alkaline Phosphatase, subunit A"/>
    <property type="match status" value="1"/>
</dbReference>
<gene>
    <name evidence="2" type="ORF">ACFFSA_38825</name>
</gene>
<dbReference type="SUPFAM" id="SSF53649">
    <property type="entry name" value="Alkaline phosphatase-like"/>
    <property type="match status" value="1"/>
</dbReference>
<proteinExistence type="predicted"/>